<feature type="transmembrane region" description="Helical" evidence="7">
    <location>
        <begin position="48"/>
        <end position="68"/>
    </location>
</feature>
<accession>A0A1M5A321</accession>
<sequence length="379" mass="39321">MFTPLGYILKDFPGQEKTVYLMVTLPGITAMIGGFASAGLIQRISSKSLVVGSIIMTIVGGLLIRFTGIRSLPLCIAGSALTGFASGVIPSANLAALAETAPADLRDKVCGWTCVCSNLGFIVCNTIAGYSAAGGNWAKSFNAAFVLVPVLLAAVIWYPSGKGSMSKAEAYGETAEGTALPKEERMPKCIMGLIAVKFLSAMFYMSLGLNASSYIINELGTGTSALVGNVTTVNKVVGLVVTMFLFLWLKAFKGASTVAAGIVMGVCTLTVALVPGTIGFVAGYSLLNLGVNAFHAAQGTVVAMTPKGKYVGIASGLFIGATYCGEALCAYVAPWTGKLLFGSDLPSSAIKAGGIFCILFGLISYPFFREAYKRAFPGR</sequence>
<feature type="transmembrane region" description="Helical" evidence="7">
    <location>
        <begin position="109"/>
        <end position="128"/>
    </location>
</feature>
<evidence type="ECO:0000313" key="8">
    <source>
        <dbReference type="EMBL" id="SHF24678.1"/>
    </source>
</evidence>
<proteinExistence type="predicted"/>
<feature type="transmembrane region" description="Helical" evidence="7">
    <location>
        <begin position="189"/>
        <end position="207"/>
    </location>
</feature>
<dbReference type="Pfam" id="PF07690">
    <property type="entry name" value="MFS_1"/>
    <property type="match status" value="1"/>
</dbReference>
<feature type="transmembrane region" description="Helical" evidence="7">
    <location>
        <begin position="74"/>
        <end position="97"/>
    </location>
</feature>
<dbReference type="EMBL" id="FQVI01000018">
    <property type="protein sequence ID" value="SHF24678.1"/>
    <property type="molecule type" value="Genomic_DNA"/>
</dbReference>
<protein>
    <submittedName>
        <fullName evidence="8">Predicted arabinose efflux permease, MFS family</fullName>
    </submittedName>
</protein>
<dbReference type="InterPro" id="IPR050171">
    <property type="entry name" value="MFS_Transporters"/>
</dbReference>
<reference evidence="8 9" key="1">
    <citation type="submission" date="2016-11" db="EMBL/GenBank/DDBJ databases">
        <authorList>
            <person name="Jaros S."/>
            <person name="Januszkiewicz K."/>
            <person name="Wedrychowicz H."/>
        </authorList>
    </citation>
    <scope>NUCLEOTIDE SEQUENCE [LARGE SCALE GENOMIC DNA]</scope>
    <source>
        <strain evidence="8 9">DSM 17459</strain>
    </source>
</reference>
<evidence type="ECO:0000256" key="7">
    <source>
        <dbReference type="SAM" id="Phobius"/>
    </source>
</evidence>
<keyword evidence="2" id="KW-0813">Transport</keyword>
<dbReference type="SUPFAM" id="SSF103473">
    <property type="entry name" value="MFS general substrate transporter"/>
    <property type="match status" value="1"/>
</dbReference>
<keyword evidence="4 7" id="KW-0812">Transmembrane</keyword>
<evidence type="ECO:0000256" key="6">
    <source>
        <dbReference type="ARBA" id="ARBA00023136"/>
    </source>
</evidence>
<dbReference type="STRING" id="1122155.SAMN02745158_03006"/>
<gene>
    <name evidence="8" type="ORF">SAMN02745158_03006</name>
</gene>
<evidence type="ECO:0000256" key="4">
    <source>
        <dbReference type="ARBA" id="ARBA00022692"/>
    </source>
</evidence>
<dbReference type="GO" id="GO:0022857">
    <property type="term" value="F:transmembrane transporter activity"/>
    <property type="evidence" value="ECO:0007669"/>
    <property type="project" value="InterPro"/>
</dbReference>
<dbReference type="Proteomes" id="UP000184245">
    <property type="component" value="Unassembled WGS sequence"/>
</dbReference>
<feature type="transmembrane region" description="Helical" evidence="7">
    <location>
        <begin position="261"/>
        <end position="284"/>
    </location>
</feature>
<dbReference type="Gene3D" id="1.20.1250.20">
    <property type="entry name" value="MFS general substrate transporter like domains"/>
    <property type="match status" value="1"/>
</dbReference>
<keyword evidence="5 7" id="KW-1133">Transmembrane helix</keyword>
<keyword evidence="6 7" id="KW-0472">Membrane</keyword>
<dbReference type="GO" id="GO:0005886">
    <property type="term" value="C:plasma membrane"/>
    <property type="evidence" value="ECO:0007669"/>
    <property type="project" value="UniProtKB-SubCell"/>
</dbReference>
<evidence type="ECO:0000256" key="3">
    <source>
        <dbReference type="ARBA" id="ARBA00022475"/>
    </source>
</evidence>
<dbReference type="InterPro" id="IPR036259">
    <property type="entry name" value="MFS_trans_sf"/>
</dbReference>
<evidence type="ECO:0000256" key="2">
    <source>
        <dbReference type="ARBA" id="ARBA00022448"/>
    </source>
</evidence>
<name>A0A1M5A321_9CLOT</name>
<comment type="subcellular location">
    <subcellularLocation>
        <location evidence="1">Cell membrane</location>
        <topology evidence="1">Multi-pass membrane protein</topology>
    </subcellularLocation>
</comment>
<dbReference type="AlphaFoldDB" id="A0A1M5A321"/>
<keyword evidence="3" id="KW-1003">Cell membrane</keyword>
<dbReference type="PANTHER" id="PTHR23517">
    <property type="entry name" value="RESISTANCE PROTEIN MDTM, PUTATIVE-RELATED-RELATED"/>
    <property type="match status" value="1"/>
</dbReference>
<evidence type="ECO:0000313" key="9">
    <source>
        <dbReference type="Proteomes" id="UP000184245"/>
    </source>
</evidence>
<feature type="transmembrane region" description="Helical" evidence="7">
    <location>
        <begin position="349"/>
        <end position="368"/>
    </location>
</feature>
<evidence type="ECO:0000256" key="1">
    <source>
        <dbReference type="ARBA" id="ARBA00004651"/>
    </source>
</evidence>
<keyword evidence="9" id="KW-1185">Reference proteome</keyword>
<feature type="transmembrane region" description="Helical" evidence="7">
    <location>
        <begin position="20"/>
        <end position="41"/>
    </location>
</feature>
<feature type="transmembrane region" description="Helical" evidence="7">
    <location>
        <begin position="227"/>
        <end position="249"/>
    </location>
</feature>
<feature type="transmembrane region" description="Helical" evidence="7">
    <location>
        <begin position="140"/>
        <end position="158"/>
    </location>
</feature>
<dbReference type="OrthoDB" id="9893619at2"/>
<evidence type="ECO:0000256" key="5">
    <source>
        <dbReference type="ARBA" id="ARBA00022989"/>
    </source>
</evidence>
<dbReference type="InterPro" id="IPR011701">
    <property type="entry name" value="MFS"/>
</dbReference>
<organism evidence="8 9">
    <name type="scientific">Lactonifactor longoviformis DSM 17459</name>
    <dbReference type="NCBI Taxonomy" id="1122155"/>
    <lineage>
        <taxon>Bacteria</taxon>
        <taxon>Bacillati</taxon>
        <taxon>Bacillota</taxon>
        <taxon>Clostridia</taxon>
        <taxon>Eubacteriales</taxon>
        <taxon>Clostridiaceae</taxon>
        <taxon>Lactonifactor</taxon>
    </lineage>
</organism>